<gene>
    <name evidence="2" type="ORF">PAECIP111893_02778</name>
</gene>
<dbReference type="RefSeq" id="WP_236343086.1">
    <property type="nucleotide sequence ID" value="NZ_CAKMMF010000014.1"/>
</dbReference>
<dbReference type="Gene3D" id="3.40.630.30">
    <property type="match status" value="1"/>
</dbReference>
<dbReference type="CDD" id="cd04301">
    <property type="entry name" value="NAT_SF"/>
    <property type="match status" value="1"/>
</dbReference>
<name>A0ABM9C965_9BACL</name>
<dbReference type="InterPro" id="IPR000182">
    <property type="entry name" value="GNAT_dom"/>
</dbReference>
<reference evidence="2" key="1">
    <citation type="submission" date="2022-01" db="EMBL/GenBank/DDBJ databases">
        <authorList>
            <person name="Criscuolo A."/>
        </authorList>
    </citation>
    <scope>NUCLEOTIDE SEQUENCE</scope>
    <source>
        <strain evidence="2">CIP111893</strain>
    </source>
</reference>
<organism evidence="2 3">
    <name type="scientific">Paenibacillus plantiphilus</name>
    <dbReference type="NCBI Taxonomy" id="2905650"/>
    <lineage>
        <taxon>Bacteria</taxon>
        <taxon>Bacillati</taxon>
        <taxon>Bacillota</taxon>
        <taxon>Bacilli</taxon>
        <taxon>Bacillales</taxon>
        <taxon>Paenibacillaceae</taxon>
        <taxon>Paenibacillus</taxon>
    </lineage>
</organism>
<evidence type="ECO:0000259" key="1">
    <source>
        <dbReference type="PROSITE" id="PS51186"/>
    </source>
</evidence>
<dbReference type="EMBL" id="CAKMMF010000014">
    <property type="protein sequence ID" value="CAH1207777.1"/>
    <property type="molecule type" value="Genomic_DNA"/>
</dbReference>
<sequence>MFEPLPSSWKTERLHMEDLTAELVLQVQQLYESSQYLGEWDGNIERKPDYIMKCLAEGELPPNGKKENYRMQTIKRLEDGRIVGYFTIYHGFPNDDITYIAFMYIDRSCQRQGYAAEVIKGLTSELTRLNYRAIRLNVALKNWPGIRFWLHSGFTTITTIHGDVECSEHTFANIELERVIR</sequence>
<dbReference type="InterPro" id="IPR016181">
    <property type="entry name" value="Acyl_CoA_acyltransferase"/>
</dbReference>
<evidence type="ECO:0000313" key="3">
    <source>
        <dbReference type="Proteomes" id="UP000838686"/>
    </source>
</evidence>
<keyword evidence="3" id="KW-1185">Reference proteome</keyword>
<evidence type="ECO:0000313" key="2">
    <source>
        <dbReference type="EMBL" id="CAH1207777.1"/>
    </source>
</evidence>
<proteinExistence type="predicted"/>
<protein>
    <recommendedName>
        <fullName evidence="1">N-acetyltransferase domain-containing protein</fullName>
    </recommendedName>
</protein>
<accession>A0ABM9C965</accession>
<dbReference type="SUPFAM" id="SSF55729">
    <property type="entry name" value="Acyl-CoA N-acyltransferases (Nat)"/>
    <property type="match status" value="1"/>
</dbReference>
<comment type="caution">
    <text evidence="2">The sequence shown here is derived from an EMBL/GenBank/DDBJ whole genome shotgun (WGS) entry which is preliminary data.</text>
</comment>
<feature type="domain" description="N-acetyltransferase" evidence="1">
    <location>
        <begin position="14"/>
        <end position="177"/>
    </location>
</feature>
<dbReference type="Proteomes" id="UP000838686">
    <property type="component" value="Unassembled WGS sequence"/>
</dbReference>
<dbReference type="Pfam" id="PF00583">
    <property type="entry name" value="Acetyltransf_1"/>
    <property type="match status" value="1"/>
</dbReference>
<dbReference type="PROSITE" id="PS51186">
    <property type="entry name" value="GNAT"/>
    <property type="match status" value="1"/>
</dbReference>